<organism evidence="2 3">
    <name type="scientific">Plectus sambesii</name>
    <dbReference type="NCBI Taxonomy" id="2011161"/>
    <lineage>
        <taxon>Eukaryota</taxon>
        <taxon>Metazoa</taxon>
        <taxon>Ecdysozoa</taxon>
        <taxon>Nematoda</taxon>
        <taxon>Chromadorea</taxon>
        <taxon>Plectida</taxon>
        <taxon>Plectina</taxon>
        <taxon>Plectoidea</taxon>
        <taxon>Plectidae</taxon>
        <taxon>Plectus</taxon>
    </lineage>
</organism>
<dbReference type="Proteomes" id="UP000887566">
    <property type="component" value="Unplaced"/>
</dbReference>
<sequence>MYRTTPNANEDRSLAERLFRWQPRGPLDALTTATKVVELTKQESTAAPARTFQAGQRVTVQAWKRGKKFWKAAVVAHRYSAVQYTVIDATGQQELRHVNQMRLRAWPDRCDKYADQDSRRAEEKKKQRLPKTTKARMLKSVEKRQHDEEEETIWIYLRKSPTTAPLVDLVSTPPPVFQPEDRDQNESGNDHDPSTLPEDELVTDNDESNSTLLPQPLRRSTRIHRQPNPYRPDFYQSDQRSYRTGGGRKLDLDVDIDKDPPI</sequence>
<feature type="region of interest" description="Disordered" evidence="1">
    <location>
        <begin position="165"/>
        <end position="262"/>
    </location>
</feature>
<name>A0A914X2V4_9BILA</name>
<protein>
    <submittedName>
        <fullName evidence="3">Tudor domain-containing protein</fullName>
    </submittedName>
</protein>
<dbReference type="AlphaFoldDB" id="A0A914X2V4"/>
<evidence type="ECO:0000313" key="2">
    <source>
        <dbReference type="Proteomes" id="UP000887566"/>
    </source>
</evidence>
<feature type="compositionally biased region" description="Basic and acidic residues" evidence="1">
    <location>
        <begin position="248"/>
        <end position="262"/>
    </location>
</feature>
<reference evidence="3" key="1">
    <citation type="submission" date="2022-11" db="UniProtKB">
        <authorList>
            <consortium name="WormBaseParasite"/>
        </authorList>
    </citation>
    <scope>IDENTIFICATION</scope>
</reference>
<accession>A0A914X2V4</accession>
<dbReference type="WBParaSite" id="PSAMB.scaffold6423size9527.g28476.t1">
    <property type="protein sequence ID" value="PSAMB.scaffold6423size9527.g28476.t1"/>
    <property type="gene ID" value="PSAMB.scaffold6423size9527.g28476"/>
</dbReference>
<evidence type="ECO:0000313" key="3">
    <source>
        <dbReference type="WBParaSite" id="PSAMB.scaffold6423size9527.g28476.t1"/>
    </source>
</evidence>
<feature type="compositionally biased region" description="Basic and acidic residues" evidence="1">
    <location>
        <begin position="179"/>
        <end position="193"/>
    </location>
</feature>
<feature type="region of interest" description="Disordered" evidence="1">
    <location>
        <begin position="117"/>
        <end position="144"/>
    </location>
</feature>
<feature type="compositionally biased region" description="Acidic residues" evidence="1">
    <location>
        <begin position="197"/>
        <end position="207"/>
    </location>
</feature>
<proteinExistence type="predicted"/>
<keyword evidence="2" id="KW-1185">Reference proteome</keyword>
<feature type="compositionally biased region" description="Basic residues" evidence="1">
    <location>
        <begin position="126"/>
        <end position="137"/>
    </location>
</feature>
<evidence type="ECO:0000256" key="1">
    <source>
        <dbReference type="SAM" id="MobiDB-lite"/>
    </source>
</evidence>